<dbReference type="AlphaFoldDB" id="A0AAV4QHC2"/>
<comment type="caution">
    <text evidence="1">The sequence shown here is derived from an EMBL/GenBank/DDBJ whole genome shotgun (WGS) entry which is preliminary data.</text>
</comment>
<dbReference type="Proteomes" id="UP001054945">
    <property type="component" value="Unassembled WGS sequence"/>
</dbReference>
<accession>A0AAV4QHC2</accession>
<dbReference type="EMBL" id="BPLR01006229">
    <property type="protein sequence ID" value="GIY08311.1"/>
    <property type="molecule type" value="Genomic_DNA"/>
</dbReference>
<protein>
    <submittedName>
        <fullName evidence="1">Uncharacterized protein</fullName>
    </submittedName>
</protein>
<evidence type="ECO:0000313" key="1">
    <source>
        <dbReference type="EMBL" id="GIY08311.1"/>
    </source>
</evidence>
<organism evidence="1 2">
    <name type="scientific">Caerostris extrusa</name>
    <name type="common">Bark spider</name>
    <name type="synonym">Caerostris bankana</name>
    <dbReference type="NCBI Taxonomy" id="172846"/>
    <lineage>
        <taxon>Eukaryota</taxon>
        <taxon>Metazoa</taxon>
        <taxon>Ecdysozoa</taxon>
        <taxon>Arthropoda</taxon>
        <taxon>Chelicerata</taxon>
        <taxon>Arachnida</taxon>
        <taxon>Araneae</taxon>
        <taxon>Araneomorphae</taxon>
        <taxon>Entelegynae</taxon>
        <taxon>Araneoidea</taxon>
        <taxon>Araneidae</taxon>
        <taxon>Caerostris</taxon>
    </lineage>
</organism>
<keyword evidence="2" id="KW-1185">Reference proteome</keyword>
<reference evidence="1 2" key="1">
    <citation type="submission" date="2021-06" db="EMBL/GenBank/DDBJ databases">
        <title>Caerostris extrusa draft genome.</title>
        <authorList>
            <person name="Kono N."/>
            <person name="Arakawa K."/>
        </authorList>
    </citation>
    <scope>NUCLEOTIDE SEQUENCE [LARGE SCALE GENOMIC DNA]</scope>
</reference>
<sequence>MFEGFFLGILSETLMNGSSLEVRESTAPHPYSVLNMMPGGKCVLSFKGDSVMCAIFSEEFGSQGFLVEVHAVSVLCSPNGGLTMINGTGFMKVAS</sequence>
<gene>
    <name evidence="1" type="ORF">CEXT_589891</name>
</gene>
<evidence type="ECO:0000313" key="2">
    <source>
        <dbReference type="Proteomes" id="UP001054945"/>
    </source>
</evidence>
<proteinExistence type="predicted"/>
<name>A0AAV4QHC2_CAEEX</name>